<accession>A0A3N2BF84</accession>
<dbReference type="SUPFAM" id="SSF52172">
    <property type="entry name" value="CheY-like"/>
    <property type="match status" value="1"/>
</dbReference>
<keyword evidence="1" id="KW-0597">Phosphoprotein</keyword>
<dbReference type="InterPro" id="IPR007492">
    <property type="entry name" value="LytTR_DNA-bd_dom"/>
</dbReference>
<keyword evidence="5" id="KW-1185">Reference proteome</keyword>
<dbReference type="SMART" id="SM00448">
    <property type="entry name" value="REC"/>
    <property type="match status" value="1"/>
</dbReference>
<name>A0A3N2BF84_9MICO</name>
<sequence>MPRIAIVEDDEMARAVLMEHLRRYESENSLSFTIDTHTEGSALADDYRPVYDIVLLDIEMPGVDGMAVARAIREVDGDVVILFITNSPQHAISGYRVAALSYVLKPVPYSVFAAEMDRSLEQVRRRERHHLMISSGNEHHRVDLSEVLYLESNRHRITVHTRSAEYHFTGALKDLEAELTDKGFFRANHGYLVNLAHVTAVRQSTCVLTGGRELQVSRPRKKAFLTALADHVGGSRL</sequence>
<evidence type="ECO:0000313" key="5">
    <source>
        <dbReference type="Proteomes" id="UP000280668"/>
    </source>
</evidence>
<dbReference type="PROSITE" id="PS50110">
    <property type="entry name" value="RESPONSE_REGULATORY"/>
    <property type="match status" value="1"/>
</dbReference>
<dbReference type="InterPro" id="IPR011006">
    <property type="entry name" value="CheY-like_superfamily"/>
</dbReference>
<feature type="domain" description="HTH LytTR-type" evidence="3">
    <location>
        <begin position="131"/>
        <end position="230"/>
    </location>
</feature>
<dbReference type="Gene3D" id="3.40.50.2300">
    <property type="match status" value="1"/>
</dbReference>
<evidence type="ECO:0000256" key="1">
    <source>
        <dbReference type="PROSITE-ProRule" id="PRU00169"/>
    </source>
</evidence>
<dbReference type="Gene3D" id="2.40.50.1020">
    <property type="entry name" value="LytTr DNA-binding domain"/>
    <property type="match status" value="1"/>
</dbReference>
<gene>
    <name evidence="4" type="ORF">EDD31_2300</name>
</gene>
<dbReference type="GO" id="GO:0003677">
    <property type="term" value="F:DNA binding"/>
    <property type="evidence" value="ECO:0007669"/>
    <property type="project" value="InterPro"/>
</dbReference>
<reference evidence="4 5" key="1">
    <citation type="submission" date="2018-11" db="EMBL/GenBank/DDBJ databases">
        <title>Sequencing the genomes of 1000 actinobacteria strains.</title>
        <authorList>
            <person name="Klenk H.-P."/>
        </authorList>
    </citation>
    <scope>NUCLEOTIDE SEQUENCE [LARGE SCALE GENOMIC DNA]</scope>
    <source>
        <strain evidence="4 5">DSM 11294</strain>
    </source>
</reference>
<evidence type="ECO:0000259" key="3">
    <source>
        <dbReference type="PROSITE" id="PS50930"/>
    </source>
</evidence>
<dbReference type="PANTHER" id="PTHR37299:SF1">
    <property type="entry name" value="STAGE 0 SPORULATION PROTEIN A HOMOLOG"/>
    <property type="match status" value="1"/>
</dbReference>
<dbReference type="GO" id="GO:0000156">
    <property type="term" value="F:phosphorelay response regulator activity"/>
    <property type="evidence" value="ECO:0007669"/>
    <property type="project" value="InterPro"/>
</dbReference>
<comment type="caution">
    <text evidence="4">The sequence shown here is derived from an EMBL/GenBank/DDBJ whole genome shotgun (WGS) entry which is preliminary data.</text>
</comment>
<dbReference type="PANTHER" id="PTHR37299">
    <property type="entry name" value="TRANSCRIPTIONAL REGULATOR-RELATED"/>
    <property type="match status" value="1"/>
</dbReference>
<dbReference type="InterPro" id="IPR046947">
    <property type="entry name" value="LytR-like"/>
</dbReference>
<dbReference type="RefSeq" id="WP_123304266.1">
    <property type="nucleotide sequence ID" value="NZ_RKHK01000001.1"/>
</dbReference>
<dbReference type="PROSITE" id="PS50930">
    <property type="entry name" value="HTH_LYTTR"/>
    <property type="match status" value="1"/>
</dbReference>
<evidence type="ECO:0000259" key="2">
    <source>
        <dbReference type="PROSITE" id="PS50110"/>
    </source>
</evidence>
<feature type="modified residue" description="4-aspartylphosphate" evidence="1">
    <location>
        <position position="57"/>
    </location>
</feature>
<dbReference type="Pfam" id="PF00072">
    <property type="entry name" value="Response_reg"/>
    <property type="match status" value="1"/>
</dbReference>
<dbReference type="Proteomes" id="UP000280668">
    <property type="component" value="Unassembled WGS sequence"/>
</dbReference>
<dbReference type="SMART" id="SM00850">
    <property type="entry name" value="LytTR"/>
    <property type="match status" value="1"/>
</dbReference>
<dbReference type="Pfam" id="PF04397">
    <property type="entry name" value="LytTR"/>
    <property type="match status" value="1"/>
</dbReference>
<protein>
    <submittedName>
        <fullName evidence="4">LytTR family two component transcriptional regulator</fullName>
    </submittedName>
</protein>
<dbReference type="CDD" id="cd00156">
    <property type="entry name" value="REC"/>
    <property type="match status" value="1"/>
</dbReference>
<proteinExistence type="predicted"/>
<dbReference type="OrthoDB" id="236568at2"/>
<organism evidence="4 5">
    <name type="scientific">Bogoriella caseilytica</name>
    <dbReference type="NCBI Taxonomy" id="56055"/>
    <lineage>
        <taxon>Bacteria</taxon>
        <taxon>Bacillati</taxon>
        <taxon>Actinomycetota</taxon>
        <taxon>Actinomycetes</taxon>
        <taxon>Micrococcales</taxon>
        <taxon>Bogoriellaceae</taxon>
        <taxon>Bogoriella</taxon>
    </lineage>
</organism>
<dbReference type="InterPro" id="IPR001789">
    <property type="entry name" value="Sig_transdc_resp-reg_receiver"/>
</dbReference>
<feature type="domain" description="Response regulatory" evidence="2">
    <location>
        <begin position="3"/>
        <end position="120"/>
    </location>
</feature>
<dbReference type="EMBL" id="RKHK01000001">
    <property type="protein sequence ID" value="ROR73907.1"/>
    <property type="molecule type" value="Genomic_DNA"/>
</dbReference>
<dbReference type="AlphaFoldDB" id="A0A3N2BF84"/>
<evidence type="ECO:0000313" key="4">
    <source>
        <dbReference type="EMBL" id="ROR73907.1"/>
    </source>
</evidence>